<evidence type="ECO:0000256" key="4">
    <source>
        <dbReference type="ARBA" id="ARBA00022737"/>
    </source>
</evidence>
<dbReference type="EC" id="5.2.1.8" evidence="2"/>
<dbReference type="InterPro" id="IPR015943">
    <property type="entry name" value="WD40/YVTN_repeat-like_dom_sf"/>
</dbReference>
<feature type="repeat" description="WD" evidence="7">
    <location>
        <begin position="109"/>
        <end position="140"/>
    </location>
</feature>
<dbReference type="FunFam" id="2.40.100.10:FF:000003">
    <property type="entry name" value="Peptidylprolyl isomerase domain and WD repeat-containing 1"/>
    <property type="match status" value="1"/>
</dbReference>
<evidence type="ECO:0000256" key="2">
    <source>
        <dbReference type="ARBA" id="ARBA00013194"/>
    </source>
</evidence>
<evidence type="ECO:0000256" key="8">
    <source>
        <dbReference type="SAM" id="MobiDB-lite"/>
    </source>
</evidence>
<dbReference type="SUPFAM" id="SSF50978">
    <property type="entry name" value="WD40 repeat-like"/>
    <property type="match status" value="1"/>
</dbReference>
<dbReference type="GO" id="GO:0003755">
    <property type="term" value="F:peptidyl-prolyl cis-trans isomerase activity"/>
    <property type="evidence" value="ECO:0007669"/>
    <property type="project" value="UniProtKB-KW"/>
</dbReference>
<keyword evidence="10" id="KW-1185">Reference proteome</keyword>
<dbReference type="GO" id="GO:0006457">
    <property type="term" value="P:protein folding"/>
    <property type="evidence" value="ECO:0007669"/>
    <property type="project" value="InterPro"/>
</dbReference>
<dbReference type="PROSITE" id="PS50072">
    <property type="entry name" value="CSA_PPIASE_2"/>
    <property type="match status" value="1"/>
</dbReference>
<evidence type="ECO:0000259" key="9">
    <source>
        <dbReference type="PROSITE" id="PS50072"/>
    </source>
</evidence>
<feature type="compositionally biased region" description="Acidic residues" evidence="8">
    <location>
        <begin position="34"/>
        <end position="49"/>
    </location>
</feature>
<dbReference type="InterPro" id="IPR001680">
    <property type="entry name" value="WD40_rpt"/>
</dbReference>
<dbReference type="GO" id="GO:0005634">
    <property type="term" value="C:nucleus"/>
    <property type="evidence" value="ECO:0007669"/>
    <property type="project" value="UniProtKB-ARBA"/>
</dbReference>
<keyword evidence="6" id="KW-0413">Isomerase</keyword>
<evidence type="ECO:0000256" key="3">
    <source>
        <dbReference type="ARBA" id="ARBA00022574"/>
    </source>
</evidence>
<protein>
    <recommendedName>
        <fullName evidence="2">peptidylprolyl isomerase</fullName>
        <ecNumber evidence="2">5.2.1.8</ecNumber>
    </recommendedName>
</protein>
<evidence type="ECO:0000256" key="7">
    <source>
        <dbReference type="PROSITE-ProRule" id="PRU00221"/>
    </source>
</evidence>
<dbReference type="PANTHER" id="PTHR45625">
    <property type="entry name" value="PEPTIDYL-PROLYL CIS-TRANS ISOMERASE-RELATED"/>
    <property type="match status" value="1"/>
</dbReference>
<comment type="catalytic activity">
    <reaction evidence="1">
        <text>[protein]-peptidylproline (omega=180) = [protein]-peptidylproline (omega=0)</text>
        <dbReference type="Rhea" id="RHEA:16237"/>
        <dbReference type="Rhea" id="RHEA-COMP:10747"/>
        <dbReference type="Rhea" id="RHEA-COMP:10748"/>
        <dbReference type="ChEBI" id="CHEBI:83833"/>
        <dbReference type="ChEBI" id="CHEBI:83834"/>
        <dbReference type="EC" id="5.2.1.8"/>
    </reaction>
</comment>
<dbReference type="Gene3D" id="2.40.100.10">
    <property type="entry name" value="Cyclophilin-like"/>
    <property type="match status" value="1"/>
</dbReference>
<dbReference type="PRINTS" id="PR00153">
    <property type="entry name" value="CSAPPISMRASE"/>
</dbReference>
<feature type="compositionally biased region" description="Polar residues" evidence="8">
    <location>
        <begin position="1"/>
        <end position="24"/>
    </location>
</feature>
<dbReference type="Pfam" id="PF00160">
    <property type="entry name" value="Pro_isomerase"/>
    <property type="match status" value="1"/>
</dbReference>
<evidence type="ECO:0000256" key="1">
    <source>
        <dbReference type="ARBA" id="ARBA00000971"/>
    </source>
</evidence>
<dbReference type="PROSITE" id="PS50294">
    <property type="entry name" value="WD_REPEATS_REGION"/>
    <property type="match status" value="1"/>
</dbReference>
<dbReference type="InterPro" id="IPR036322">
    <property type="entry name" value="WD40_repeat_dom_sf"/>
</dbReference>
<evidence type="ECO:0000313" key="10">
    <source>
        <dbReference type="Proteomes" id="UP000095280"/>
    </source>
</evidence>
<dbReference type="PROSITE" id="PS50082">
    <property type="entry name" value="WD_REPEATS_2"/>
    <property type="match status" value="2"/>
</dbReference>
<dbReference type="Pfam" id="PF00400">
    <property type="entry name" value="WD40"/>
    <property type="match status" value="3"/>
</dbReference>
<dbReference type="PROSITE" id="PS00170">
    <property type="entry name" value="CSA_PPIASE_1"/>
    <property type="match status" value="1"/>
</dbReference>
<accession>A0A1I8GS73</accession>
<feature type="repeat" description="WD" evidence="7">
    <location>
        <begin position="247"/>
        <end position="279"/>
    </location>
</feature>
<feature type="domain" description="PPIase cyclophilin-type" evidence="9">
    <location>
        <begin position="526"/>
        <end position="681"/>
    </location>
</feature>
<feature type="compositionally biased region" description="Polar residues" evidence="8">
    <location>
        <begin position="65"/>
        <end position="82"/>
    </location>
</feature>
<dbReference type="InterPro" id="IPR029000">
    <property type="entry name" value="Cyclophilin-like_dom_sf"/>
</dbReference>
<dbReference type="AlphaFoldDB" id="A0A1I8GS73"/>
<dbReference type="InterPro" id="IPR002130">
    <property type="entry name" value="Cyclophilin-type_PPIase_dom"/>
</dbReference>
<dbReference type="WBParaSite" id="maker-uti_cns_0002836-snap-gene-0.13-mRNA-1">
    <property type="protein sequence ID" value="maker-uti_cns_0002836-snap-gene-0.13-mRNA-1"/>
    <property type="gene ID" value="maker-uti_cns_0002836-snap-gene-0.13"/>
</dbReference>
<proteinExistence type="predicted"/>
<organism evidence="10 11">
    <name type="scientific">Macrostomum lignano</name>
    <dbReference type="NCBI Taxonomy" id="282301"/>
    <lineage>
        <taxon>Eukaryota</taxon>
        <taxon>Metazoa</taxon>
        <taxon>Spiralia</taxon>
        <taxon>Lophotrochozoa</taxon>
        <taxon>Platyhelminthes</taxon>
        <taxon>Rhabditophora</taxon>
        <taxon>Macrostomorpha</taxon>
        <taxon>Macrostomida</taxon>
        <taxon>Macrostomidae</taxon>
        <taxon>Macrostomum</taxon>
    </lineage>
</organism>
<name>A0A1I8GS73_9PLAT</name>
<keyword evidence="5" id="KW-0697">Rotamase</keyword>
<reference evidence="11" key="1">
    <citation type="submission" date="2016-11" db="UniProtKB">
        <authorList>
            <consortium name="WormBaseParasite"/>
        </authorList>
    </citation>
    <scope>IDENTIFICATION</scope>
</reference>
<dbReference type="Proteomes" id="UP000095280">
    <property type="component" value="Unplaced"/>
</dbReference>
<dbReference type="CDD" id="cd01927">
    <property type="entry name" value="cyclophilin_WD40"/>
    <property type="match status" value="1"/>
</dbReference>
<dbReference type="SUPFAM" id="SSF50891">
    <property type="entry name" value="Cyclophilin-like"/>
    <property type="match status" value="1"/>
</dbReference>
<dbReference type="InterPro" id="IPR044666">
    <property type="entry name" value="Cyclophilin_A-like"/>
</dbReference>
<evidence type="ECO:0000256" key="5">
    <source>
        <dbReference type="ARBA" id="ARBA00023110"/>
    </source>
</evidence>
<evidence type="ECO:0000256" key="6">
    <source>
        <dbReference type="ARBA" id="ARBA00023235"/>
    </source>
</evidence>
<keyword evidence="4" id="KW-0677">Repeat</keyword>
<sequence>LTFFQNQSIESHGMSSDDSAVKNQQLHKRRKSDDNDDIVEEPSDSDDDSSSGGNSPPEVKKAKKSQANEAEASGSSHLKLSTKSAAVKTLPHEDVYLDRLPCSHYYERSYMHRAPVTHVGYSQQCGVLVTASSDGHLKLWAKQDPGIEFVKHFRAHLAPVCDLAVSWNGELCATAAADAKDRSLKVFDVGNFDMINMCRLDFYPHKLAWIFVSGDPVAALAVSDRDSAKICVFDGRGSREPLKVIEGSGHDSPVSALCYNVKLEVVVSADTDGIVEFWSGPKRSYEFPEHCLKWQYKTDTDLFACCQAKSYATFATTSSDGRLLVLLCSDAKIRIFNFFTGKLWKVIDESAQSYSELQQRKPILADMEFGKRMAVEKELDRSQENARFGNAVIDESNNFLIYATPIGVKVVNLVTNRVSRFLCQQENVRFVRLALCQSLPSANQFNSLSSGDAGLHRLELELAGNPLLKTPEPDPTLFCTGFKRNRFYLMSRREPDHSGSERDVLNEKPTKEEILAATEDFDHTRLANGGILHTTMGDIAFNLFPKECPKTVENFTVHSRNGYYNGLLFHRVIKGFMVQTGCPLGNGTGGQSIWGGEFQDEFCPSLRHDRPYTMSMANAGPNTNGSQFFITVAPTPWLDDKHTVFGRVKQGMDVLQRIASVKTNGKTDKPLEDIRIVSVTLK</sequence>
<dbReference type="SMART" id="SM00320">
    <property type="entry name" value="WD40"/>
    <property type="match status" value="4"/>
</dbReference>
<feature type="region of interest" description="Disordered" evidence="8">
    <location>
        <begin position="1"/>
        <end position="82"/>
    </location>
</feature>
<dbReference type="Gene3D" id="2.130.10.10">
    <property type="entry name" value="YVTN repeat-like/Quinoprotein amine dehydrogenase"/>
    <property type="match status" value="1"/>
</dbReference>
<evidence type="ECO:0000313" key="11">
    <source>
        <dbReference type="WBParaSite" id="maker-uti_cns_0002836-snap-gene-0.13-mRNA-1"/>
    </source>
</evidence>
<keyword evidence="3 7" id="KW-0853">WD repeat</keyword>
<dbReference type="InterPro" id="IPR020892">
    <property type="entry name" value="Cyclophilin-type_PPIase_CS"/>
</dbReference>
<dbReference type="PANTHER" id="PTHR45625:SF4">
    <property type="entry name" value="PEPTIDYLPROLYL ISOMERASE DOMAIN AND WD REPEAT-CONTAINING PROTEIN 1"/>
    <property type="match status" value="1"/>
</dbReference>